<protein>
    <recommendedName>
        <fullName evidence="5">Regulator of phospholipase D SRF1</fullName>
    </recommendedName>
</protein>
<feature type="transmembrane region" description="Helical" evidence="2">
    <location>
        <begin position="167"/>
        <end position="188"/>
    </location>
</feature>
<dbReference type="PANTHER" id="PTHR36819">
    <property type="entry name" value="REGULATOR OF PHOSPHOLIPASE D SRF1"/>
    <property type="match status" value="1"/>
</dbReference>
<dbReference type="GO" id="GO:0000324">
    <property type="term" value="C:fungal-type vacuole"/>
    <property type="evidence" value="ECO:0007669"/>
    <property type="project" value="TreeGrafter"/>
</dbReference>
<dbReference type="AlphaFoldDB" id="A0A8K0X8Q6"/>
<evidence type="ECO:0000313" key="4">
    <source>
        <dbReference type="Proteomes" id="UP000813385"/>
    </source>
</evidence>
<comment type="caution">
    <text evidence="3">The sequence shown here is derived from an EMBL/GenBank/DDBJ whole genome shotgun (WGS) entry which is preliminary data.</text>
</comment>
<reference evidence="3" key="1">
    <citation type="journal article" date="2021" name="Nat. Commun.">
        <title>Genetic determinants of endophytism in the Arabidopsis root mycobiome.</title>
        <authorList>
            <person name="Mesny F."/>
            <person name="Miyauchi S."/>
            <person name="Thiergart T."/>
            <person name="Pickel B."/>
            <person name="Atanasova L."/>
            <person name="Karlsson M."/>
            <person name="Huettel B."/>
            <person name="Barry K.W."/>
            <person name="Haridas S."/>
            <person name="Chen C."/>
            <person name="Bauer D."/>
            <person name="Andreopoulos W."/>
            <person name="Pangilinan J."/>
            <person name="LaButti K."/>
            <person name="Riley R."/>
            <person name="Lipzen A."/>
            <person name="Clum A."/>
            <person name="Drula E."/>
            <person name="Henrissat B."/>
            <person name="Kohler A."/>
            <person name="Grigoriev I.V."/>
            <person name="Martin F.M."/>
            <person name="Hacquard S."/>
        </authorList>
    </citation>
    <scope>NUCLEOTIDE SEQUENCE</scope>
    <source>
        <strain evidence="3">MPI-CAGE-AT-0016</strain>
    </source>
</reference>
<keyword evidence="2" id="KW-0812">Transmembrane</keyword>
<dbReference type="EMBL" id="JAGPXD010000001">
    <property type="protein sequence ID" value="KAH7375619.1"/>
    <property type="molecule type" value="Genomic_DNA"/>
</dbReference>
<feature type="region of interest" description="Disordered" evidence="1">
    <location>
        <begin position="1"/>
        <end position="23"/>
    </location>
</feature>
<evidence type="ECO:0000256" key="2">
    <source>
        <dbReference type="SAM" id="Phobius"/>
    </source>
</evidence>
<name>A0A8K0X8Q6_9PEZI</name>
<accession>A0A8K0X8Q6</accession>
<keyword evidence="2" id="KW-1133">Transmembrane helix</keyword>
<keyword evidence="2" id="KW-0472">Membrane</keyword>
<proteinExistence type="predicted"/>
<gene>
    <name evidence="3" type="ORF">B0T11DRAFT_270633</name>
</gene>
<keyword evidence="4" id="KW-1185">Reference proteome</keyword>
<dbReference type="GO" id="GO:0071944">
    <property type="term" value="C:cell periphery"/>
    <property type="evidence" value="ECO:0007669"/>
    <property type="project" value="TreeGrafter"/>
</dbReference>
<feature type="transmembrane region" description="Helical" evidence="2">
    <location>
        <begin position="281"/>
        <end position="302"/>
    </location>
</feature>
<evidence type="ECO:0000256" key="1">
    <source>
        <dbReference type="SAM" id="MobiDB-lite"/>
    </source>
</evidence>
<feature type="transmembrane region" description="Helical" evidence="2">
    <location>
        <begin position="243"/>
        <end position="261"/>
    </location>
</feature>
<dbReference type="Proteomes" id="UP000813385">
    <property type="component" value="Unassembled WGS sequence"/>
</dbReference>
<dbReference type="OrthoDB" id="2589563at2759"/>
<feature type="transmembrane region" description="Helical" evidence="2">
    <location>
        <begin position="204"/>
        <end position="223"/>
    </location>
</feature>
<organism evidence="3 4">
    <name type="scientific">Plectosphaerella cucumerina</name>
    <dbReference type="NCBI Taxonomy" id="40658"/>
    <lineage>
        <taxon>Eukaryota</taxon>
        <taxon>Fungi</taxon>
        <taxon>Dikarya</taxon>
        <taxon>Ascomycota</taxon>
        <taxon>Pezizomycotina</taxon>
        <taxon>Sordariomycetes</taxon>
        <taxon>Hypocreomycetidae</taxon>
        <taxon>Glomerellales</taxon>
        <taxon>Plectosphaerellaceae</taxon>
        <taxon>Plectosphaerella</taxon>
    </lineage>
</organism>
<evidence type="ECO:0008006" key="5">
    <source>
        <dbReference type="Google" id="ProtNLM"/>
    </source>
</evidence>
<sequence length="319" mass="36258">MHLLNPPKRTVLPRHNHSPTELERRVSKDGFVDWAADPLHDQRTPPQKRMSLQHLIMRGRGQQGRKWDHLRTAEPVIVAAYAHGPQAPPTATAWRHFLQSSVYGHAEGEESEVVKPDVLDQLQPGFNRPCEKPLHPLDPKAIKRKRRRRTFMERLWQTILRHPLIPLVFRLVVMITSLFSLAIAAAIFKHEGSRGDDSAERTQSVVAIAIDVVAVPYIGYMLWDEYTGKPLGLRPTNQKISLILLDLFFIIFKSASTALAFESLVYHNNRGEKAVTKLSSALAAFMFVGLLAWTMNFMVSIFRTVARLSSNEEGDHVRQ</sequence>
<dbReference type="PANTHER" id="PTHR36819:SF1">
    <property type="entry name" value="REGULATOR OF PHOSPHOLIPASE D SRF1"/>
    <property type="match status" value="1"/>
</dbReference>
<dbReference type="InterPro" id="IPR037737">
    <property type="entry name" value="Srf1"/>
</dbReference>
<evidence type="ECO:0000313" key="3">
    <source>
        <dbReference type="EMBL" id="KAH7375619.1"/>
    </source>
</evidence>